<dbReference type="RefSeq" id="WP_090880716.1">
    <property type="nucleotide sequence ID" value="NZ_FMXQ01000012.1"/>
</dbReference>
<evidence type="ECO:0000313" key="3">
    <source>
        <dbReference type="Proteomes" id="UP000199071"/>
    </source>
</evidence>
<gene>
    <name evidence="2" type="ORF">SAMN02982931_04557</name>
</gene>
<dbReference type="EMBL" id="FMXQ01000012">
    <property type="protein sequence ID" value="SDB57081.1"/>
    <property type="molecule type" value="Genomic_DNA"/>
</dbReference>
<dbReference type="PANTHER" id="PTHR12126">
    <property type="entry name" value="NADH-UBIQUINONE OXIDOREDUCTASE 39 KDA SUBUNIT-RELATED"/>
    <property type="match status" value="1"/>
</dbReference>
<organism evidence="2 3">
    <name type="scientific">Bauldia litoralis</name>
    <dbReference type="NCBI Taxonomy" id="665467"/>
    <lineage>
        <taxon>Bacteria</taxon>
        <taxon>Pseudomonadati</taxon>
        <taxon>Pseudomonadota</taxon>
        <taxon>Alphaproteobacteria</taxon>
        <taxon>Hyphomicrobiales</taxon>
        <taxon>Kaistiaceae</taxon>
        <taxon>Bauldia</taxon>
    </lineage>
</organism>
<dbReference type="InterPro" id="IPR036291">
    <property type="entry name" value="NAD(P)-bd_dom_sf"/>
</dbReference>
<dbReference type="GO" id="GO:0044877">
    <property type="term" value="F:protein-containing complex binding"/>
    <property type="evidence" value="ECO:0007669"/>
    <property type="project" value="TreeGrafter"/>
</dbReference>
<evidence type="ECO:0000313" key="2">
    <source>
        <dbReference type="EMBL" id="SDB57081.1"/>
    </source>
</evidence>
<dbReference type="PANTHER" id="PTHR12126:SF11">
    <property type="entry name" value="NADH DEHYDROGENASE [UBIQUINONE] 1 ALPHA SUBCOMPLEX SUBUNIT 9, MITOCHONDRIAL"/>
    <property type="match status" value="1"/>
</dbReference>
<dbReference type="Proteomes" id="UP000199071">
    <property type="component" value="Unassembled WGS sequence"/>
</dbReference>
<dbReference type="OrthoDB" id="9776313at2"/>
<feature type="domain" description="NAD-dependent epimerase/dehydratase" evidence="1">
    <location>
        <begin position="11"/>
        <end position="205"/>
    </location>
</feature>
<reference evidence="2 3" key="1">
    <citation type="submission" date="2016-10" db="EMBL/GenBank/DDBJ databases">
        <authorList>
            <person name="de Groot N.N."/>
        </authorList>
    </citation>
    <scope>NUCLEOTIDE SEQUENCE [LARGE SCALE GENOMIC DNA]</scope>
    <source>
        <strain evidence="2 3">ATCC 35022</strain>
    </source>
</reference>
<proteinExistence type="predicted"/>
<sequence length="324" mass="35033">MAIAYADKGLVTVFGGSGFLGRHVVRALLKRGWRVRAAVRRPDLAGHLQPLGMVGWVQPVQANLRYRWSVDRAVDGADAVVNLVAVLAPSGRQTFDTVHTFGARAVAEAARGIGLDAITHVSAIGADPDSESDYARTKAEGEAAVRETLPQSVVMRPSIIFGPEDHFFNRFAGMARMSPALPLIGGGKTRFQPVFVGDVAAAIADSVEGRARPATTYELGGPEVVTFRECMELMLREIDRKRLLVPLPWGVASLIGSIAQHLPGKILTPDQVRQLRHDNVVSEAAIAENRTIQAFGVKPTSLAAILPTYLSRFRARGEYENRPA</sequence>
<dbReference type="AlphaFoldDB" id="A0A1G6EI38"/>
<dbReference type="Pfam" id="PF01370">
    <property type="entry name" value="Epimerase"/>
    <property type="match status" value="1"/>
</dbReference>
<protein>
    <submittedName>
        <fullName evidence="2">NADH dehydrogenase</fullName>
    </submittedName>
</protein>
<dbReference type="FunFam" id="3.40.50.720:FF:000702">
    <property type="entry name" value="NADH dehydrogenase (Ubiquinone)"/>
    <property type="match status" value="1"/>
</dbReference>
<dbReference type="SUPFAM" id="SSF51735">
    <property type="entry name" value="NAD(P)-binding Rossmann-fold domains"/>
    <property type="match status" value="1"/>
</dbReference>
<name>A0A1G6EI38_9HYPH</name>
<dbReference type="InterPro" id="IPR051207">
    <property type="entry name" value="ComplexI_NDUFA9_subunit"/>
</dbReference>
<dbReference type="CDD" id="cd05271">
    <property type="entry name" value="NDUFA9_like_SDR_a"/>
    <property type="match status" value="1"/>
</dbReference>
<keyword evidence="3" id="KW-1185">Reference proteome</keyword>
<dbReference type="InterPro" id="IPR001509">
    <property type="entry name" value="Epimerase_deHydtase"/>
</dbReference>
<accession>A0A1G6EI38</accession>
<evidence type="ECO:0000259" key="1">
    <source>
        <dbReference type="Pfam" id="PF01370"/>
    </source>
</evidence>
<dbReference type="STRING" id="665467.SAMN02982931_04557"/>
<dbReference type="Gene3D" id="3.40.50.720">
    <property type="entry name" value="NAD(P)-binding Rossmann-like Domain"/>
    <property type="match status" value="1"/>
</dbReference>